<evidence type="ECO:0000256" key="3">
    <source>
        <dbReference type="ARBA" id="ARBA00022917"/>
    </source>
</evidence>
<accession>A0AAD9PN90</accession>
<dbReference type="PANTHER" id="PTHR13242:SF0">
    <property type="entry name" value="EUKARYOTIC TRANSLATION INITIATION FACTOR 3 SUBUNIT L"/>
    <property type="match status" value="1"/>
</dbReference>
<dbReference type="KEGG" id="bdw:94335248"/>
<keyword evidence="1" id="KW-0963">Cytoplasm</keyword>
<dbReference type="GeneID" id="94335248"/>
<name>A0AAD9PN90_9APIC</name>
<dbReference type="EMBL" id="JALLKP010000001">
    <property type="protein sequence ID" value="KAK2197947.1"/>
    <property type="molecule type" value="Genomic_DNA"/>
</dbReference>
<sequence length="224" mass="26274">MNDDFGHVSLGSETPQRSINSVLPRESEVVDFLVRLHDNMYHRNSDAVKLLYEQELNVITEKYYKSSRWPAISDVAGFYSQSGRLHSLIMALYSEIYYRHVFVLGDITYEDRTDSWDKYVKLLSYFIQEIEATEDDQLDPLIIPTSWLWDMLDEFVYQLQECCRWRSRLGISMSKREGKSLEGDMEKANSIWRVPVALDLLHRLASNATFKNFVQSPRVRQSLV</sequence>
<proteinExistence type="predicted"/>
<evidence type="ECO:0000313" key="4">
    <source>
        <dbReference type="EMBL" id="KAK2197947.1"/>
    </source>
</evidence>
<evidence type="ECO:0000313" key="5">
    <source>
        <dbReference type="Proteomes" id="UP001214638"/>
    </source>
</evidence>
<keyword evidence="5" id="KW-1185">Reference proteome</keyword>
<gene>
    <name evidence="4" type="ORF">BdWA1_000950</name>
</gene>
<protein>
    <submittedName>
        <fullName evidence="4">Translation initiation factor 3 complex subunit L</fullName>
    </submittedName>
</protein>
<keyword evidence="3" id="KW-0648">Protein biosynthesis</keyword>
<dbReference type="PANTHER" id="PTHR13242">
    <property type="entry name" value="EUKARYOTIC TRANSLATION INITIATION FACTOR 3"/>
    <property type="match status" value="1"/>
</dbReference>
<dbReference type="Pfam" id="PF10255">
    <property type="entry name" value="Paf67"/>
    <property type="match status" value="1"/>
</dbReference>
<reference evidence="4" key="1">
    <citation type="journal article" date="2023" name="Nat. Microbiol.">
        <title>Babesia duncani multi-omics identifies virulence factors and drug targets.</title>
        <authorList>
            <person name="Singh P."/>
            <person name="Lonardi S."/>
            <person name="Liang Q."/>
            <person name="Vydyam P."/>
            <person name="Khabirova E."/>
            <person name="Fang T."/>
            <person name="Gihaz S."/>
            <person name="Thekkiniath J."/>
            <person name="Munshi M."/>
            <person name="Abel S."/>
            <person name="Ciampossin L."/>
            <person name="Batugedara G."/>
            <person name="Gupta M."/>
            <person name="Lu X.M."/>
            <person name="Lenz T."/>
            <person name="Chakravarty S."/>
            <person name="Cornillot E."/>
            <person name="Hu Y."/>
            <person name="Ma W."/>
            <person name="Gonzalez L.M."/>
            <person name="Sanchez S."/>
            <person name="Estrada K."/>
            <person name="Sanchez-Flores A."/>
            <person name="Montero E."/>
            <person name="Harb O.S."/>
            <person name="Le Roch K.G."/>
            <person name="Mamoun C.B."/>
        </authorList>
    </citation>
    <scope>NUCLEOTIDE SEQUENCE</scope>
    <source>
        <strain evidence="4">WA1</strain>
    </source>
</reference>
<comment type="caution">
    <text evidence="4">The sequence shown here is derived from an EMBL/GenBank/DDBJ whole genome shotgun (WGS) entry which is preliminary data.</text>
</comment>
<evidence type="ECO:0000256" key="2">
    <source>
        <dbReference type="ARBA" id="ARBA00022540"/>
    </source>
</evidence>
<dbReference type="GO" id="GO:0003743">
    <property type="term" value="F:translation initiation factor activity"/>
    <property type="evidence" value="ECO:0007669"/>
    <property type="project" value="UniProtKB-KW"/>
</dbReference>
<dbReference type="RefSeq" id="XP_067804789.1">
    <property type="nucleotide sequence ID" value="XM_067945998.1"/>
</dbReference>
<organism evidence="4 5">
    <name type="scientific">Babesia duncani</name>
    <dbReference type="NCBI Taxonomy" id="323732"/>
    <lineage>
        <taxon>Eukaryota</taxon>
        <taxon>Sar</taxon>
        <taxon>Alveolata</taxon>
        <taxon>Apicomplexa</taxon>
        <taxon>Aconoidasida</taxon>
        <taxon>Piroplasmida</taxon>
        <taxon>Babesiidae</taxon>
        <taxon>Babesia</taxon>
    </lineage>
</organism>
<dbReference type="InterPro" id="IPR019382">
    <property type="entry name" value="eIF3l"/>
</dbReference>
<evidence type="ECO:0000256" key="1">
    <source>
        <dbReference type="ARBA" id="ARBA00022490"/>
    </source>
</evidence>
<dbReference type="AlphaFoldDB" id="A0AAD9PN90"/>
<dbReference type="GO" id="GO:0005852">
    <property type="term" value="C:eukaryotic translation initiation factor 3 complex"/>
    <property type="evidence" value="ECO:0007669"/>
    <property type="project" value="InterPro"/>
</dbReference>
<dbReference type="Proteomes" id="UP001214638">
    <property type="component" value="Unassembled WGS sequence"/>
</dbReference>
<keyword evidence="2 4" id="KW-0396">Initiation factor</keyword>